<sequence>MAWAEEKTAPESRKGETGYIEYWPGELPIVLSAPHGGRLIPKELPNRTTGRLQRDAFTAELAMEMRDALQRRYGVAPHLVICHLARVKLDANREIKEAAQGSAVAEKAWHEYHGFLHEAEGAVMKRFPRGLYLDVHGHSHEKQQVELGYLLGKDEIQWPPQKLNLPEVAARSSIRLLDQNSDEDFAALLKGPASLGGLLEQRGVPCIPAPGAHVDPGDLYFNGGYNTETHGSLDGVGLDAIQLEVPRKFRNEKTDREALARALADALEPYFQKHFKMTLPVTSPNAQPQAPVPGAATSSATSGLNQKLPSR</sequence>
<name>A0A366HTB7_9BACT</name>
<feature type="region of interest" description="Disordered" evidence="1">
    <location>
        <begin position="281"/>
        <end position="311"/>
    </location>
</feature>
<dbReference type="AlphaFoldDB" id="A0A366HTB7"/>
<evidence type="ECO:0000313" key="2">
    <source>
        <dbReference type="EMBL" id="RBP47523.1"/>
    </source>
</evidence>
<comment type="caution">
    <text evidence="2">The sequence shown here is derived from an EMBL/GenBank/DDBJ whole genome shotgun (WGS) entry which is preliminary data.</text>
</comment>
<proteinExistence type="predicted"/>
<dbReference type="Gene3D" id="3.40.630.40">
    <property type="entry name" value="Zn-dependent exopeptidases"/>
    <property type="match status" value="1"/>
</dbReference>
<evidence type="ECO:0008006" key="4">
    <source>
        <dbReference type="Google" id="ProtNLM"/>
    </source>
</evidence>
<organism evidence="2 3">
    <name type="scientific">Roseimicrobium gellanilyticum</name>
    <dbReference type="NCBI Taxonomy" id="748857"/>
    <lineage>
        <taxon>Bacteria</taxon>
        <taxon>Pseudomonadati</taxon>
        <taxon>Verrucomicrobiota</taxon>
        <taxon>Verrucomicrobiia</taxon>
        <taxon>Verrucomicrobiales</taxon>
        <taxon>Verrucomicrobiaceae</taxon>
        <taxon>Roseimicrobium</taxon>
    </lineage>
</organism>
<feature type="compositionally biased region" description="Polar residues" evidence="1">
    <location>
        <begin position="296"/>
        <end position="311"/>
    </location>
</feature>
<gene>
    <name evidence="2" type="ORF">DES53_101320</name>
</gene>
<keyword evidence="3" id="KW-1185">Reference proteome</keyword>
<dbReference type="Proteomes" id="UP000253426">
    <property type="component" value="Unassembled WGS sequence"/>
</dbReference>
<accession>A0A366HTB7</accession>
<reference evidence="2 3" key="1">
    <citation type="submission" date="2018-06" db="EMBL/GenBank/DDBJ databases">
        <title>Genomic Encyclopedia of Type Strains, Phase IV (KMG-IV): sequencing the most valuable type-strain genomes for metagenomic binning, comparative biology and taxonomic classification.</title>
        <authorList>
            <person name="Goeker M."/>
        </authorList>
    </citation>
    <scope>NUCLEOTIDE SEQUENCE [LARGE SCALE GENOMIC DNA]</scope>
    <source>
        <strain evidence="2 3">DSM 25532</strain>
    </source>
</reference>
<dbReference type="EMBL" id="QNRR01000001">
    <property type="protein sequence ID" value="RBP47523.1"/>
    <property type="molecule type" value="Genomic_DNA"/>
</dbReference>
<protein>
    <recommendedName>
        <fullName evidence="4">N-formylglutamate amidohydrolase</fullName>
    </recommendedName>
</protein>
<evidence type="ECO:0000256" key="1">
    <source>
        <dbReference type="SAM" id="MobiDB-lite"/>
    </source>
</evidence>
<dbReference type="SUPFAM" id="SSF53187">
    <property type="entry name" value="Zn-dependent exopeptidases"/>
    <property type="match status" value="1"/>
</dbReference>
<evidence type="ECO:0000313" key="3">
    <source>
        <dbReference type="Proteomes" id="UP000253426"/>
    </source>
</evidence>